<sequence length="60" mass="6906">MFFKCSSAKQLLNQQAKLSIKFTARLFWDISIMESDCPAYAKNRINLQLIANHPVSQFKA</sequence>
<evidence type="ECO:0000313" key="2">
    <source>
        <dbReference type="Proteomes" id="UP000260790"/>
    </source>
</evidence>
<protein>
    <submittedName>
        <fullName evidence="1">Uncharacterized protein</fullName>
    </submittedName>
</protein>
<name>A0A8B2Z7G3_9LACO</name>
<dbReference type="Proteomes" id="UP000260790">
    <property type="component" value="Unassembled WGS sequence"/>
</dbReference>
<gene>
    <name evidence="1" type="ORF">DXD09_01985</name>
</gene>
<dbReference type="EMBL" id="QSQR01000001">
    <property type="protein sequence ID" value="RGK48513.1"/>
    <property type="molecule type" value="Genomic_DNA"/>
</dbReference>
<evidence type="ECO:0000313" key="1">
    <source>
        <dbReference type="EMBL" id="RGK48513.1"/>
    </source>
</evidence>
<reference evidence="1 2" key="1">
    <citation type="submission" date="2018-08" db="EMBL/GenBank/DDBJ databases">
        <title>A genome reference for cultivated species of the human gut microbiota.</title>
        <authorList>
            <person name="Zou Y."/>
            <person name="Xue W."/>
            <person name="Luo G."/>
        </authorList>
    </citation>
    <scope>NUCLEOTIDE SEQUENCE [LARGE SCALE GENOMIC DNA]</scope>
    <source>
        <strain evidence="1 2">TF10-9AT</strain>
    </source>
</reference>
<accession>A0A8B2Z7G3</accession>
<dbReference type="AlphaFoldDB" id="A0A8B2Z7G3"/>
<proteinExistence type="predicted"/>
<comment type="caution">
    <text evidence="1">The sequence shown here is derived from an EMBL/GenBank/DDBJ whole genome shotgun (WGS) entry which is preliminary data.</text>
</comment>
<organism evidence="1 2">
    <name type="scientific">Ligilactobacillus ruminis</name>
    <dbReference type="NCBI Taxonomy" id="1623"/>
    <lineage>
        <taxon>Bacteria</taxon>
        <taxon>Bacillati</taxon>
        <taxon>Bacillota</taxon>
        <taxon>Bacilli</taxon>
        <taxon>Lactobacillales</taxon>
        <taxon>Lactobacillaceae</taxon>
        <taxon>Ligilactobacillus</taxon>
    </lineage>
</organism>